<dbReference type="AlphaFoldDB" id="A0A081BL33"/>
<proteinExistence type="predicted"/>
<comment type="caution">
    <text evidence="1">The sequence shown here is derived from an EMBL/GenBank/DDBJ whole genome shotgun (WGS) entry which is preliminary data.</text>
</comment>
<sequence>MLPVYEEDDELEVVDFVDEAVLFEVVLLDDAVACEVELVAGVVAVVEVVVPTLFELLTPLIVNF</sequence>
<evidence type="ECO:0000313" key="1">
    <source>
        <dbReference type="EMBL" id="GAK48751.1"/>
    </source>
</evidence>
<accession>A0A081BL33</accession>
<dbReference type="EMBL" id="BBJM01000058">
    <property type="protein sequence ID" value="GAK48751.1"/>
    <property type="molecule type" value="Genomic_DNA"/>
</dbReference>
<protein>
    <submittedName>
        <fullName evidence="1">Uncharacterized protein</fullName>
    </submittedName>
</protein>
<evidence type="ECO:0000313" key="2">
    <source>
        <dbReference type="Proteomes" id="UP000028700"/>
    </source>
</evidence>
<dbReference type="Proteomes" id="UP000028700">
    <property type="component" value="Unassembled WGS sequence"/>
</dbReference>
<reference evidence="1" key="1">
    <citation type="journal article" date="2014" name="Genome Announc.">
        <title>Draft Genome Sequence of Lactobacillus oryzae Strain SG293T.</title>
        <authorList>
            <person name="Tanizawa Y."/>
            <person name="Fujisawa T."/>
            <person name="Mochizuki T."/>
            <person name="Kaminuma E."/>
            <person name="Nakamura Y."/>
            <person name="Tohno M."/>
        </authorList>
    </citation>
    <scope>NUCLEOTIDE SEQUENCE [LARGE SCALE GENOMIC DNA]</scope>
    <source>
        <strain evidence="1">SG293</strain>
    </source>
</reference>
<gene>
    <name evidence="1" type="ORF">LOSG293_580060</name>
</gene>
<organism evidence="1 2">
    <name type="scientific">Secundilactobacillus oryzae JCM 18671</name>
    <dbReference type="NCBI Taxonomy" id="1291743"/>
    <lineage>
        <taxon>Bacteria</taxon>
        <taxon>Bacillati</taxon>
        <taxon>Bacillota</taxon>
        <taxon>Bacilli</taxon>
        <taxon>Lactobacillales</taxon>
        <taxon>Lactobacillaceae</taxon>
        <taxon>Secundilactobacillus</taxon>
    </lineage>
</organism>
<name>A0A081BL33_9LACO</name>
<keyword evidence="2" id="KW-1185">Reference proteome</keyword>